<sequence length="215" mass="22247">MVSANASDNNNNPIKATLEWIADAGINGLGVLPPAEDVAADHLSKAASIEDAINSVIAWRTTYAAGTGFITGLGGIAAMPITIPVGLAASYALGANTAAAIAHLRGYDIRSEQVRTMVLLCLIGEAGEEILKTAGITISTKVCQNLIRQIPGKVLIEINKKIGFRLITKAGEKGVINIMKMLPLVGGVVGGTFDGIFVNSCGKTAKTLFVQASDT</sequence>
<accession>A0ABR8DFT1</accession>
<organism evidence="1 2">
    <name type="scientific">Nostoc flagelliforme FACHB-838</name>
    <dbReference type="NCBI Taxonomy" id="2692904"/>
    <lineage>
        <taxon>Bacteria</taxon>
        <taxon>Bacillati</taxon>
        <taxon>Cyanobacteriota</taxon>
        <taxon>Cyanophyceae</taxon>
        <taxon>Nostocales</taxon>
        <taxon>Nostocaceae</taxon>
        <taxon>Nostoc</taxon>
    </lineage>
</organism>
<proteinExistence type="predicted"/>
<gene>
    <name evidence="1" type="ORF">H6G97_02020</name>
</gene>
<dbReference type="Proteomes" id="UP000623440">
    <property type="component" value="Unassembled WGS sequence"/>
</dbReference>
<keyword evidence="2" id="KW-1185">Reference proteome</keyword>
<comment type="caution">
    <text evidence="1">The sequence shown here is derived from an EMBL/GenBank/DDBJ whole genome shotgun (WGS) entry which is preliminary data.</text>
</comment>
<protein>
    <submittedName>
        <fullName evidence="1">EcsC family protein</fullName>
    </submittedName>
</protein>
<reference evidence="1 2" key="1">
    <citation type="journal article" date="2020" name="ISME J.">
        <title>Comparative genomics reveals insights into cyanobacterial evolution and habitat adaptation.</title>
        <authorList>
            <person name="Chen M.Y."/>
            <person name="Teng W.K."/>
            <person name="Zhao L."/>
            <person name="Hu C.X."/>
            <person name="Zhou Y.K."/>
            <person name="Han B.P."/>
            <person name="Song L.R."/>
            <person name="Shu W.S."/>
        </authorList>
    </citation>
    <scope>NUCLEOTIDE SEQUENCE [LARGE SCALE GENOMIC DNA]</scope>
    <source>
        <strain evidence="1 2">FACHB-838</strain>
    </source>
</reference>
<dbReference type="EMBL" id="JACJSI010000002">
    <property type="protein sequence ID" value="MBD2528397.1"/>
    <property type="molecule type" value="Genomic_DNA"/>
</dbReference>
<dbReference type="Pfam" id="PF12787">
    <property type="entry name" value="EcsC"/>
    <property type="match status" value="1"/>
</dbReference>
<dbReference type="InterPro" id="IPR024787">
    <property type="entry name" value="EcsC"/>
</dbReference>
<dbReference type="RefSeq" id="WP_190939049.1">
    <property type="nucleotide sequence ID" value="NZ_JACJSI010000002.1"/>
</dbReference>
<evidence type="ECO:0000313" key="2">
    <source>
        <dbReference type="Proteomes" id="UP000623440"/>
    </source>
</evidence>
<name>A0ABR8DFT1_9NOSO</name>
<evidence type="ECO:0000313" key="1">
    <source>
        <dbReference type="EMBL" id="MBD2528397.1"/>
    </source>
</evidence>